<evidence type="ECO:0000256" key="1">
    <source>
        <dbReference type="ARBA" id="ARBA00004251"/>
    </source>
</evidence>
<dbReference type="Pfam" id="PF00069">
    <property type="entry name" value="Pkinase"/>
    <property type="match status" value="2"/>
</dbReference>
<dbReference type="EMBL" id="CACRZD030000009">
    <property type="protein sequence ID" value="CAA6666426.1"/>
    <property type="molecule type" value="Genomic_DNA"/>
</dbReference>
<evidence type="ECO:0000256" key="12">
    <source>
        <dbReference type="ARBA" id="ARBA00023136"/>
    </source>
</evidence>
<keyword evidence="6" id="KW-0812">Transmembrane</keyword>
<dbReference type="PANTHER" id="PTHR27007">
    <property type="match status" value="1"/>
</dbReference>
<dbReference type="FunFam" id="1.10.510.10:FF:000240">
    <property type="entry name" value="Lectin-domain containing receptor kinase A4.3"/>
    <property type="match status" value="1"/>
</dbReference>
<keyword evidence="5" id="KW-0808">Transferase</keyword>
<dbReference type="InterPro" id="IPR011009">
    <property type="entry name" value="Kinase-like_dom_sf"/>
</dbReference>
<dbReference type="GO" id="GO:0002229">
    <property type="term" value="P:defense response to oomycetes"/>
    <property type="evidence" value="ECO:0007669"/>
    <property type="project" value="UniProtKB-ARBA"/>
</dbReference>
<keyword evidence="10 15" id="KW-0067">ATP-binding</keyword>
<comment type="similarity">
    <text evidence="2">In the N-terminal section; belongs to the leguminous lectin family.</text>
</comment>
<dbReference type="Proteomes" id="UP001189122">
    <property type="component" value="Unassembled WGS sequence"/>
</dbReference>
<evidence type="ECO:0000256" key="14">
    <source>
        <dbReference type="ARBA" id="ARBA00023180"/>
    </source>
</evidence>
<evidence type="ECO:0000313" key="19">
    <source>
        <dbReference type="Proteomes" id="UP001189122"/>
    </source>
</evidence>
<gene>
    <name evidence="18" type="ORF">SI7747_09012815</name>
</gene>
<dbReference type="GO" id="GO:0004672">
    <property type="term" value="F:protein kinase activity"/>
    <property type="evidence" value="ECO:0007669"/>
    <property type="project" value="InterPro"/>
</dbReference>
<dbReference type="PROSITE" id="PS50011">
    <property type="entry name" value="PROTEIN_KINASE_DOM"/>
    <property type="match status" value="2"/>
</dbReference>
<evidence type="ECO:0000256" key="4">
    <source>
        <dbReference type="ARBA" id="ARBA00022475"/>
    </source>
</evidence>
<organism evidence="18">
    <name type="scientific">Spirodela intermedia</name>
    <name type="common">Intermediate duckweed</name>
    <dbReference type="NCBI Taxonomy" id="51605"/>
    <lineage>
        <taxon>Eukaryota</taxon>
        <taxon>Viridiplantae</taxon>
        <taxon>Streptophyta</taxon>
        <taxon>Embryophyta</taxon>
        <taxon>Tracheophyta</taxon>
        <taxon>Spermatophyta</taxon>
        <taxon>Magnoliopsida</taxon>
        <taxon>Liliopsida</taxon>
        <taxon>Araceae</taxon>
        <taxon>Lemnoideae</taxon>
        <taxon>Spirodela</taxon>
    </lineage>
</organism>
<dbReference type="GO" id="GO:0005886">
    <property type="term" value="C:plasma membrane"/>
    <property type="evidence" value="ECO:0007669"/>
    <property type="project" value="UniProtKB-SubCell"/>
</dbReference>
<comment type="similarity">
    <text evidence="3">In the C-terminal section; belongs to the protein kinase superfamily. Ser/Thr protein kinase family.</text>
</comment>
<keyword evidence="4" id="KW-1003">Cell membrane</keyword>
<keyword evidence="11" id="KW-1133">Transmembrane helix</keyword>
<dbReference type="Gene3D" id="3.30.200.20">
    <property type="entry name" value="Phosphorylase Kinase, domain 1"/>
    <property type="match status" value="1"/>
</dbReference>
<evidence type="ECO:0000256" key="16">
    <source>
        <dbReference type="SAM" id="MobiDB-lite"/>
    </source>
</evidence>
<keyword evidence="8 15" id="KW-0547">Nucleotide-binding</keyword>
<proteinExistence type="inferred from homology"/>
<dbReference type="PROSITE" id="PS00108">
    <property type="entry name" value="PROTEIN_KINASE_ST"/>
    <property type="match status" value="2"/>
</dbReference>
<feature type="domain" description="Protein kinase" evidence="17">
    <location>
        <begin position="14"/>
        <end position="275"/>
    </location>
</feature>
<dbReference type="Gene3D" id="1.10.510.10">
    <property type="entry name" value="Transferase(Phosphotransferase) domain 1"/>
    <property type="match status" value="2"/>
</dbReference>
<keyword evidence="19" id="KW-1185">Reference proteome</keyword>
<evidence type="ECO:0000256" key="9">
    <source>
        <dbReference type="ARBA" id="ARBA00022777"/>
    </source>
</evidence>
<dbReference type="AlphaFoldDB" id="A0A7I8J880"/>
<accession>A0A7I8J880</accession>
<evidence type="ECO:0000259" key="17">
    <source>
        <dbReference type="PROSITE" id="PS50011"/>
    </source>
</evidence>
<keyword evidence="7" id="KW-0732">Signal</keyword>
<feature type="binding site" evidence="15">
    <location>
        <position position="43"/>
    </location>
    <ligand>
        <name>ATP</name>
        <dbReference type="ChEBI" id="CHEBI:30616"/>
    </ligand>
</feature>
<dbReference type="PROSITE" id="PS00107">
    <property type="entry name" value="PROTEIN_KINASE_ATP"/>
    <property type="match status" value="1"/>
</dbReference>
<dbReference type="SMART" id="SM00220">
    <property type="entry name" value="S_TKc"/>
    <property type="match status" value="2"/>
</dbReference>
<evidence type="ECO:0000313" key="18">
    <source>
        <dbReference type="EMBL" id="CAA2627136.1"/>
    </source>
</evidence>
<dbReference type="InterPro" id="IPR017441">
    <property type="entry name" value="Protein_kinase_ATP_BS"/>
</dbReference>
<dbReference type="EMBL" id="LR743596">
    <property type="protein sequence ID" value="CAA2627136.1"/>
    <property type="molecule type" value="Genomic_DNA"/>
</dbReference>
<feature type="region of interest" description="Disordered" evidence="16">
    <location>
        <begin position="161"/>
        <end position="180"/>
    </location>
</feature>
<comment type="subcellular location">
    <subcellularLocation>
        <location evidence="1">Cell membrane</location>
        <topology evidence="1">Single-pass type I membrane protein</topology>
    </subcellularLocation>
</comment>
<keyword evidence="9" id="KW-0418">Kinase</keyword>
<evidence type="ECO:0000256" key="8">
    <source>
        <dbReference type="ARBA" id="ARBA00022741"/>
    </source>
</evidence>
<keyword evidence="14" id="KW-0325">Glycoprotein</keyword>
<dbReference type="GO" id="GO:0005524">
    <property type="term" value="F:ATP binding"/>
    <property type="evidence" value="ECO:0007669"/>
    <property type="project" value="UniProtKB-UniRule"/>
</dbReference>
<evidence type="ECO:0000256" key="5">
    <source>
        <dbReference type="ARBA" id="ARBA00022679"/>
    </source>
</evidence>
<dbReference type="InterPro" id="IPR050528">
    <property type="entry name" value="L-type_Lectin-RKs"/>
</dbReference>
<evidence type="ECO:0000256" key="6">
    <source>
        <dbReference type="ARBA" id="ARBA00022692"/>
    </source>
</evidence>
<keyword evidence="12" id="KW-0472">Membrane</keyword>
<dbReference type="InterPro" id="IPR008271">
    <property type="entry name" value="Ser/Thr_kinase_AS"/>
</dbReference>
<evidence type="ECO:0000256" key="11">
    <source>
        <dbReference type="ARBA" id="ARBA00022989"/>
    </source>
</evidence>
<sequence>MYTYEKLSTATRCFSSANLLGKGGFGSVYRGNFSNPPSVVAVKRISATSKQGEREYFAEICTIGRLHHKNIVQLQGWCHSGKSLLLVYEFMPNGSLDRHITAGTLDWPTRHRILLGLASALLYLHEECGGTVVHRDVKPNNVLLDADFEAHLGDFGLARLAREQTGPPPPPSSPAPSGHPESDVFSYGVVVLEVVCGRRSLMGLDDNNLLDHVWELYTSGKLLQAVDPRLESQFDEEEVRRTLLVGLMCSHPNPASRPRSRQVVQILGNPSEPLMEMPESRPDTIIPSPSMMDFSFEIVSIMSTSTTMPMGASPDSTKSMYYVLPLFDRTIVLYSSGEREYFAEICTIGRLRHKNIVQLQGCLDRHITAGTLDWPTRHRILLGLASALLYLHEECGGTVVHRDVKPNNVLLDADFEAHLGDFGLARLAQGTDRTTSTTVLAGTIGYLAPEYGYTGKATPESDIFSYGVVVLEVVCGRMSLLGWDDNNLLDHVWDLYISGKLLQAVDSRLECQFDEEVRRTLLVGLMCSHTNPASRPRSRQVVQILGNPNQPLLVMPESRPDIIIPSSSRTETGFTYGGVAVQL</sequence>
<dbReference type="SUPFAM" id="SSF56112">
    <property type="entry name" value="Protein kinase-like (PK-like)"/>
    <property type="match status" value="2"/>
</dbReference>
<reference evidence="18 19" key="1">
    <citation type="submission" date="2019-12" db="EMBL/GenBank/DDBJ databases">
        <authorList>
            <person name="Scholz U."/>
            <person name="Mascher M."/>
            <person name="Fiebig A."/>
        </authorList>
    </citation>
    <scope>NUCLEOTIDE SEQUENCE</scope>
</reference>
<protein>
    <recommendedName>
        <fullName evidence="17">Protein kinase domain-containing protein</fullName>
    </recommendedName>
</protein>
<feature type="domain" description="Protein kinase" evidence="17">
    <location>
        <begin position="261"/>
        <end position="553"/>
    </location>
</feature>
<dbReference type="InterPro" id="IPR000719">
    <property type="entry name" value="Prot_kinase_dom"/>
</dbReference>
<keyword evidence="13" id="KW-0675">Receptor</keyword>
<evidence type="ECO:0000256" key="7">
    <source>
        <dbReference type="ARBA" id="ARBA00022729"/>
    </source>
</evidence>
<evidence type="ECO:0000256" key="15">
    <source>
        <dbReference type="PROSITE-ProRule" id="PRU10141"/>
    </source>
</evidence>
<name>A0A7I8J880_SPIIN</name>
<evidence type="ECO:0000256" key="3">
    <source>
        <dbReference type="ARBA" id="ARBA00010217"/>
    </source>
</evidence>
<evidence type="ECO:0000256" key="2">
    <source>
        <dbReference type="ARBA" id="ARBA00008536"/>
    </source>
</evidence>
<evidence type="ECO:0000256" key="13">
    <source>
        <dbReference type="ARBA" id="ARBA00023170"/>
    </source>
</evidence>
<evidence type="ECO:0000256" key="10">
    <source>
        <dbReference type="ARBA" id="ARBA00022840"/>
    </source>
</evidence>